<dbReference type="AlphaFoldDB" id="A0A1N7RP93"/>
<proteinExistence type="predicted"/>
<dbReference type="RefSeq" id="WP_087733172.1">
    <property type="nucleotide sequence ID" value="NZ_CYGY02000011.1"/>
</dbReference>
<dbReference type="InterPro" id="IPR003462">
    <property type="entry name" value="ODC_Mu_crystall"/>
</dbReference>
<comment type="caution">
    <text evidence="1">The sequence shown here is derived from an EMBL/GenBank/DDBJ whole genome shotgun (WGS) entry which is preliminary data.</text>
</comment>
<keyword evidence="1" id="KW-0456">Lyase</keyword>
<evidence type="ECO:0000313" key="1">
    <source>
        <dbReference type="EMBL" id="SIT36913.1"/>
    </source>
</evidence>
<dbReference type="PANTHER" id="PTHR13812">
    <property type="entry name" value="KETIMINE REDUCTASE MU-CRYSTALLIN"/>
    <property type="match status" value="1"/>
</dbReference>
<dbReference type="Pfam" id="PF02423">
    <property type="entry name" value="OCD_Mu_crystall"/>
    <property type="match status" value="1"/>
</dbReference>
<organism evidence="1 2">
    <name type="scientific">Paraburkholderia piptadeniae</name>
    <dbReference type="NCBI Taxonomy" id="1701573"/>
    <lineage>
        <taxon>Bacteria</taxon>
        <taxon>Pseudomonadati</taxon>
        <taxon>Pseudomonadota</taxon>
        <taxon>Betaproteobacteria</taxon>
        <taxon>Burkholderiales</taxon>
        <taxon>Burkholderiaceae</taxon>
        <taxon>Paraburkholderia</taxon>
    </lineage>
</organism>
<dbReference type="EMBL" id="CYGY02000011">
    <property type="protein sequence ID" value="SIT36913.1"/>
    <property type="molecule type" value="Genomic_DNA"/>
</dbReference>
<dbReference type="Gene3D" id="3.30.1780.10">
    <property type="entry name" value="ornithine cyclodeaminase, domain 1"/>
    <property type="match status" value="1"/>
</dbReference>
<dbReference type="SUPFAM" id="SSF51735">
    <property type="entry name" value="NAD(P)-binding Rossmann-fold domains"/>
    <property type="match status" value="1"/>
</dbReference>
<reference evidence="1" key="1">
    <citation type="submission" date="2016-12" db="EMBL/GenBank/DDBJ databases">
        <authorList>
            <person name="Moulin L."/>
        </authorList>
    </citation>
    <scope>NUCLEOTIDE SEQUENCE [LARGE SCALE GENOMIC DNA]</scope>
    <source>
        <strain evidence="1">STM 7183</strain>
    </source>
</reference>
<dbReference type="Proteomes" id="UP000195569">
    <property type="component" value="Unassembled WGS sequence"/>
</dbReference>
<gene>
    <name evidence="1" type="ORF">BN2476_110003</name>
</gene>
<dbReference type="GO" id="GO:0008473">
    <property type="term" value="F:ornithine cyclodeaminase activity"/>
    <property type="evidence" value="ECO:0007669"/>
    <property type="project" value="UniProtKB-EC"/>
</dbReference>
<sequence length="373" mass="40827">MLLLDNECVARLLTMRDCIDAQARAFAGLPAGASIGRPRFDTYVPTSRDDGYYRFGSVDGATDGILAVRLKSDVMVWPRDDGADQSGSHRVGSEQKYCIEPGTYCGLVILFSTENGAPLAIINDGHLQHMRVGGAAGLGTRLLAREDAHTVGMIGSGGMAETFLDALCCVREIRRVRVYSRREENRRRFARAMADRLQIDIEAVDSARDAVRGADIVATCTDSMSPVLDAAWLEPGMHVVALTPREFDASVARRFDVAIAQGRERLPLAESERFSQHVSGSPNAFVGGSVDERRRLPVSRGERVDTSGWPVYSDVITGRAPGRTSAEQVTFYYTVGNWGVQFAAVGGHVYREAVRQGVGVTLPREWFIQTIRN</sequence>
<dbReference type="PIRSF" id="PIRSF001439">
    <property type="entry name" value="CryM"/>
    <property type="match status" value="1"/>
</dbReference>
<accession>A0A1N7RP93</accession>
<dbReference type="InterPro" id="IPR023401">
    <property type="entry name" value="ODC_N"/>
</dbReference>
<dbReference type="GO" id="GO:0005737">
    <property type="term" value="C:cytoplasm"/>
    <property type="evidence" value="ECO:0007669"/>
    <property type="project" value="TreeGrafter"/>
</dbReference>
<dbReference type="Gene3D" id="3.40.50.720">
    <property type="entry name" value="NAD(P)-binding Rossmann-like Domain"/>
    <property type="match status" value="1"/>
</dbReference>
<dbReference type="EC" id="4.3.1.12" evidence="1"/>
<protein>
    <submittedName>
        <fullName evidence="1">Ornithine cyclodeaminase</fullName>
        <ecNumber evidence="1">4.3.1.12</ecNumber>
    </submittedName>
</protein>
<dbReference type="InterPro" id="IPR036291">
    <property type="entry name" value="NAD(P)-bd_dom_sf"/>
</dbReference>
<dbReference type="PANTHER" id="PTHR13812:SF19">
    <property type="entry name" value="KETIMINE REDUCTASE MU-CRYSTALLIN"/>
    <property type="match status" value="1"/>
</dbReference>
<evidence type="ECO:0000313" key="2">
    <source>
        <dbReference type="Proteomes" id="UP000195569"/>
    </source>
</evidence>
<name>A0A1N7RP93_9BURK</name>
<keyword evidence="2" id="KW-1185">Reference proteome</keyword>
<dbReference type="OrthoDB" id="5293744at2"/>